<dbReference type="InterPro" id="IPR047640">
    <property type="entry name" value="RpiR-like"/>
</dbReference>
<dbReference type="Gene3D" id="3.40.50.10490">
    <property type="entry name" value="Glucose-6-phosphate isomerase like protein, domain 1"/>
    <property type="match status" value="1"/>
</dbReference>
<dbReference type="SUPFAM" id="SSF53697">
    <property type="entry name" value="SIS domain"/>
    <property type="match status" value="1"/>
</dbReference>
<evidence type="ECO:0000256" key="1">
    <source>
        <dbReference type="ARBA" id="ARBA00023015"/>
    </source>
</evidence>
<evidence type="ECO:0000256" key="2">
    <source>
        <dbReference type="ARBA" id="ARBA00023125"/>
    </source>
</evidence>
<dbReference type="OrthoDB" id="1648815at2"/>
<dbReference type="HOGENOM" id="CLU_055769_4_0_9"/>
<dbReference type="PANTHER" id="PTHR30514:SF1">
    <property type="entry name" value="HTH-TYPE TRANSCRIPTIONAL REGULATOR HEXR-RELATED"/>
    <property type="match status" value="1"/>
</dbReference>
<dbReference type="GO" id="GO:0097367">
    <property type="term" value="F:carbohydrate derivative binding"/>
    <property type="evidence" value="ECO:0007669"/>
    <property type="project" value="InterPro"/>
</dbReference>
<evidence type="ECO:0000259" key="5">
    <source>
        <dbReference type="PROSITE" id="PS51464"/>
    </source>
</evidence>
<evidence type="ECO:0000313" key="6">
    <source>
        <dbReference type="EMBL" id="EFW03695.1"/>
    </source>
</evidence>
<evidence type="ECO:0000259" key="4">
    <source>
        <dbReference type="PROSITE" id="PS51071"/>
    </source>
</evidence>
<keyword evidence="2" id="KW-0238">DNA-binding</keyword>
<dbReference type="PROSITE" id="PS51071">
    <property type="entry name" value="HTH_RPIR"/>
    <property type="match status" value="1"/>
</dbReference>
<protein>
    <submittedName>
        <fullName evidence="6">LacI-family transcriptional regulator</fullName>
    </submittedName>
</protein>
<reference evidence="6 7" key="1">
    <citation type="submission" date="2010-12" db="EMBL/GenBank/DDBJ databases">
        <title>The Genome Sequence of Coprobacillus sp. strain 29_1.</title>
        <authorList>
            <consortium name="The Broad Institute Genome Sequencing Platform"/>
            <person name="Earl A."/>
            <person name="Ward D."/>
            <person name="Feldgarden M."/>
            <person name="Gevers D."/>
            <person name="Daigneault M."/>
            <person name="Sibley C.D."/>
            <person name="White A."/>
            <person name="Strauss J."/>
            <person name="Allen-Vercoe E."/>
            <person name="Young S.K."/>
            <person name="Zeng Q."/>
            <person name="Gargeya S."/>
            <person name="Fitzgerald M."/>
            <person name="Haas B."/>
            <person name="Abouelleil A."/>
            <person name="Alvarado L."/>
            <person name="Arachchi H.M."/>
            <person name="Berlin A."/>
            <person name="Brown A."/>
            <person name="Chapman S.B."/>
            <person name="Chen Z."/>
            <person name="Dunbar C."/>
            <person name="Freedman E."/>
            <person name="Gearin G."/>
            <person name="Gellesch M."/>
            <person name="Goldberg J."/>
            <person name="Griggs A."/>
            <person name="Gujja S."/>
            <person name="Heilman E."/>
            <person name="Heiman D."/>
            <person name="Howarth C."/>
            <person name="Larson L."/>
            <person name="Lui A."/>
            <person name="MacDonald P.J.P."/>
            <person name="Mehta T."/>
            <person name="Montmayeur A."/>
            <person name="Murphy C."/>
            <person name="Neiman D."/>
            <person name="Pearson M."/>
            <person name="Priest M."/>
            <person name="Roberts A."/>
            <person name="Saif S."/>
            <person name="Shea T."/>
            <person name="Shenoy N."/>
            <person name="Sisk P."/>
            <person name="Stolte C."/>
            <person name="Sykes S."/>
            <person name="White J."/>
            <person name="Yandava C."/>
            <person name="Nusbaum C."/>
            <person name="Birren B."/>
        </authorList>
    </citation>
    <scope>NUCLEOTIDE SEQUENCE [LARGE SCALE GENOMIC DNA]</scope>
    <source>
        <strain evidence="6 7">29_1</strain>
    </source>
</reference>
<dbReference type="Pfam" id="PF01380">
    <property type="entry name" value="SIS"/>
    <property type="match status" value="1"/>
</dbReference>
<organism evidence="6 7">
    <name type="scientific">Coprobacillus cateniformis</name>
    <dbReference type="NCBI Taxonomy" id="100884"/>
    <lineage>
        <taxon>Bacteria</taxon>
        <taxon>Bacillati</taxon>
        <taxon>Bacillota</taxon>
        <taxon>Erysipelotrichia</taxon>
        <taxon>Erysipelotrichales</taxon>
        <taxon>Coprobacillaceae</taxon>
        <taxon>Coprobacillus</taxon>
    </lineage>
</organism>
<accession>E7GDP2</accession>
<dbReference type="Pfam" id="PF01418">
    <property type="entry name" value="HTH_6"/>
    <property type="match status" value="1"/>
</dbReference>
<dbReference type="GO" id="GO:0003700">
    <property type="term" value="F:DNA-binding transcription factor activity"/>
    <property type="evidence" value="ECO:0007669"/>
    <property type="project" value="InterPro"/>
</dbReference>
<dbReference type="EMBL" id="ADKX01000043">
    <property type="protein sequence ID" value="EFW03695.1"/>
    <property type="molecule type" value="Genomic_DNA"/>
</dbReference>
<dbReference type="PANTHER" id="PTHR30514">
    <property type="entry name" value="GLUCOKINASE"/>
    <property type="match status" value="1"/>
</dbReference>
<dbReference type="RefSeq" id="WP_008789972.1">
    <property type="nucleotide sequence ID" value="NZ_AKCB01000001.1"/>
</dbReference>
<dbReference type="AlphaFoldDB" id="E7GDP2"/>
<dbReference type="InterPro" id="IPR009057">
    <property type="entry name" value="Homeodomain-like_sf"/>
</dbReference>
<evidence type="ECO:0000256" key="3">
    <source>
        <dbReference type="ARBA" id="ARBA00023163"/>
    </source>
</evidence>
<dbReference type="Proteomes" id="UP000003157">
    <property type="component" value="Unassembled WGS sequence"/>
</dbReference>
<dbReference type="InterPro" id="IPR000281">
    <property type="entry name" value="HTH_RpiR"/>
</dbReference>
<gene>
    <name evidence="6" type="ORF">HMPREF9488_02885</name>
</gene>
<dbReference type="InterPro" id="IPR046348">
    <property type="entry name" value="SIS_dom_sf"/>
</dbReference>
<name>E7GDP2_9FIRM</name>
<dbReference type="CDD" id="cd05013">
    <property type="entry name" value="SIS_RpiR"/>
    <property type="match status" value="1"/>
</dbReference>
<dbReference type="InterPro" id="IPR001347">
    <property type="entry name" value="SIS_dom"/>
</dbReference>
<keyword evidence="3" id="KW-0804">Transcription</keyword>
<dbReference type="STRING" id="100884.GCA_000269565_02661"/>
<feature type="domain" description="HTH rpiR-type" evidence="4">
    <location>
        <begin position="1"/>
        <end position="74"/>
    </location>
</feature>
<dbReference type="PROSITE" id="PS51464">
    <property type="entry name" value="SIS"/>
    <property type="match status" value="1"/>
</dbReference>
<dbReference type="Gene3D" id="1.10.10.10">
    <property type="entry name" value="Winged helix-like DNA-binding domain superfamily/Winged helix DNA-binding domain"/>
    <property type="match status" value="1"/>
</dbReference>
<dbReference type="SUPFAM" id="SSF46689">
    <property type="entry name" value="Homeodomain-like"/>
    <property type="match status" value="1"/>
</dbReference>
<dbReference type="GeneID" id="78230475"/>
<dbReference type="eggNOG" id="COG1737">
    <property type="taxonomic scope" value="Bacteria"/>
</dbReference>
<evidence type="ECO:0000313" key="7">
    <source>
        <dbReference type="Proteomes" id="UP000003157"/>
    </source>
</evidence>
<feature type="domain" description="SIS" evidence="5">
    <location>
        <begin position="105"/>
        <end position="244"/>
    </location>
</feature>
<dbReference type="InterPro" id="IPR036388">
    <property type="entry name" value="WH-like_DNA-bd_sf"/>
</dbReference>
<proteinExistence type="predicted"/>
<dbReference type="GO" id="GO:0003677">
    <property type="term" value="F:DNA binding"/>
    <property type="evidence" value="ECO:0007669"/>
    <property type="project" value="UniProtKB-KW"/>
</dbReference>
<keyword evidence="7" id="KW-1185">Reference proteome</keyword>
<sequence>MIFTYQQIASLNTTEIGIYNYIIKNVEQIYKMNIRQVAEKCHVSTTTVFRFTQKCGCEGFNEFKWELKQFVENNKIPTMDSEIKMLSEFLEFSKSEEFQDKIIQFAKIISQSLHILFLGIGTSGALGKYGARFFSNIGYYSQCIDDPFYPAPQNDDYKNVLIVLSVSGETKEVIDQIKHYQNKHYQILVITDSQESTIEKMADLSICYCVKNIILPQTYNISTQVPVVYIIERVARELTKIDKYRHIHQ</sequence>
<dbReference type="GO" id="GO:1901135">
    <property type="term" value="P:carbohydrate derivative metabolic process"/>
    <property type="evidence" value="ECO:0007669"/>
    <property type="project" value="InterPro"/>
</dbReference>
<dbReference type="InterPro" id="IPR035472">
    <property type="entry name" value="RpiR-like_SIS"/>
</dbReference>
<comment type="caution">
    <text evidence="6">The sequence shown here is derived from an EMBL/GenBank/DDBJ whole genome shotgun (WGS) entry which is preliminary data.</text>
</comment>
<keyword evidence="1" id="KW-0805">Transcription regulation</keyword>